<keyword evidence="6" id="KW-1185">Reference proteome</keyword>
<evidence type="ECO:0000256" key="2">
    <source>
        <dbReference type="ARBA" id="ARBA00022747"/>
    </source>
</evidence>
<dbReference type="Proteomes" id="UP000216752">
    <property type="component" value="Chromosome"/>
</dbReference>
<dbReference type="Gene3D" id="1.10.287.1120">
    <property type="entry name" value="Bipartite methylase S protein"/>
    <property type="match status" value="1"/>
</dbReference>
<feature type="domain" description="Type I restriction modification DNA specificity" evidence="4">
    <location>
        <begin position="17"/>
        <end position="194"/>
    </location>
</feature>
<dbReference type="PANTHER" id="PTHR30408">
    <property type="entry name" value="TYPE-1 RESTRICTION ENZYME ECOKI SPECIFICITY PROTEIN"/>
    <property type="match status" value="1"/>
</dbReference>
<dbReference type="PANTHER" id="PTHR30408:SF12">
    <property type="entry name" value="TYPE I RESTRICTION ENZYME MJAVIII SPECIFICITY SUBUNIT"/>
    <property type="match status" value="1"/>
</dbReference>
<feature type="domain" description="Type I restriction modification DNA specificity" evidence="4">
    <location>
        <begin position="258"/>
        <end position="405"/>
    </location>
</feature>
<dbReference type="Gene3D" id="3.90.220.20">
    <property type="entry name" value="DNA methylase specificity domains"/>
    <property type="match status" value="2"/>
</dbReference>
<accession>A0ABZ3IV27</accession>
<dbReference type="SUPFAM" id="SSF116734">
    <property type="entry name" value="DNA methylase specificity domain"/>
    <property type="match status" value="2"/>
</dbReference>
<proteinExistence type="inferred from homology"/>
<sequence length="433" mass="49692">MTRQMKDSGIEWIGEIPENWEVNRIKYLIEFNPKYTGKLLDFEEVSFLPMECLKNGFMIPQVATIKTLENSYTYFGNNDIVMAKVTPCFENGNISIARNLMNGVGFGSSELYVFRCTKINNIFLFYFLQNPKFKQQCVSTMYGTGGLKRVSSSFIYNYKLPMPLLPEQQRIANYLDNKCSRIDETIEKQKQVVEKLKEYKQSVITEAVTKGLNPDVRMKDSGIEWLGGIPEHWKVSRFSFETWVRARLGWKGLKADEYVDEGYIFLATPNIKDTEIDFKNVNYISEFRYEESADIKLSVGDVLLTKDGSTLGTVNVVRYLPKGTTVNSSIAVITPGKNIDGIYLMYQIKGEYIKNIIEKKKDGMGVPHLFQRDINKIHITCPPIEEQIEIGKYLDKKCAAIEKAIAHKEKLIEKLAEYKKSLIYECVTGKRAV</sequence>
<dbReference type="InterPro" id="IPR052021">
    <property type="entry name" value="Type-I_RS_S_subunit"/>
</dbReference>
<dbReference type="EMBL" id="CP155573">
    <property type="protein sequence ID" value="XFO69580.1"/>
    <property type="molecule type" value="Genomic_DNA"/>
</dbReference>
<evidence type="ECO:0000259" key="4">
    <source>
        <dbReference type="Pfam" id="PF01420"/>
    </source>
</evidence>
<reference evidence="5" key="1">
    <citation type="submission" date="2024-05" db="EMBL/GenBank/DDBJ databases">
        <title>Isolation and characterization of Sporomusa carbonis sp. nov., a carboxydotrophic hydrogenogen in the genus of Sporomusa isolated from a charcoal burning pile.</title>
        <authorList>
            <person name="Boeer T."/>
            <person name="Rosenbaum F."/>
            <person name="Eysell L."/>
            <person name="Mueller V."/>
            <person name="Daniel R."/>
            <person name="Poehlein A."/>
        </authorList>
    </citation>
    <scope>NUCLEOTIDE SEQUENCE [LARGE SCALE GENOMIC DNA]</scope>
    <source>
        <strain evidence="5">DSM 10669</strain>
    </source>
</reference>
<evidence type="ECO:0000313" key="5">
    <source>
        <dbReference type="EMBL" id="XFO69580.1"/>
    </source>
</evidence>
<protein>
    <recommendedName>
        <fullName evidence="4">Type I restriction modification DNA specificity domain-containing protein</fullName>
    </recommendedName>
</protein>
<comment type="similarity">
    <text evidence="1">Belongs to the type-I restriction system S methylase family.</text>
</comment>
<evidence type="ECO:0000256" key="3">
    <source>
        <dbReference type="ARBA" id="ARBA00023125"/>
    </source>
</evidence>
<name>A0ABZ3IV27_9FIRM</name>
<organism evidence="5 6">
    <name type="scientific">Sporomusa silvacetica DSM 10669</name>
    <dbReference type="NCBI Taxonomy" id="1123289"/>
    <lineage>
        <taxon>Bacteria</taxon>
        <taxon>Bacillati</taxon>
        <taxon>Bacillota</taxon>
        <taxon>Negativicutes</taxon>
        <taxon>Selenomonadales</taxon>
        <taxon>Sporomusaceae</taxon>
        <taxon>Sporomusa</taxon>
    </lineage>
</organism>
<dbReference type="CDD" id="cd17260">
    <property type="entry name" value="RMtype1_S_EcoEI-TRD1-CR1_like"/>
    <property type="match status" value="1"/>
</dbReference>
<gene>
    <name evidence="5" type="ORF">SPSIL_058140</name>
</gene>
<dbReference type="RefSeq" id="WP_094607181.1">
    <property type="nucleotide sequence ID" value="NZ_CP155573.1"/>
</dbReference>
<evidence type="ECO:0000313" key="6">
    <source>
        <dbReference type="Proteomes" id="UP000216752"/>
    </source>
</evidence>
<dbReference type="InterPro" id="IPR044946">
    <property type="entry name" value="Restrct_endonuc_typeI_TRD_sf"/>
</dbReference>
<keyword evidence="3" id="KW-0238">DNA-binding</keyword>
<dbReference type="InterPro" id="IPR000055">
    <property type="entry name" value="Restrct_endonuc_typeI_TRD"/>
</dbReference>
<evidence type="ECO:0000256" key="1">
    <source>
        <dbReference type="ARBA" id="ARBA00010923"/>
    </source>
</evidence>
<keyword evidence="2" id="KW-0680">Restriction system</keyword>
<dbReference type="Pfam" id="PF01420">
    <property type="entry name" value="Methylase_S"/>
    <property type="match status" value="2"/>
</dbReference>